<feature type="region of interest" description="Disordered" evidence="1">
    <location>
        <begin position="1"/>
        <end position="30"/>
    </location>
</feature>
<gene>
    <name evidence="2" type="ordered locus">RER_40660</name>
</gene>
<dbReference type="HOGENOM" id="CLU_2809612_0_0_11"/>
<dbReference type="KEGG" id="rer:RER_40660"/>
<proteinExistence type="predicted"/>
<protein>
    <submittedName>
        <fullName evidence="2">Uncharacterized protein</fullName>
    </submittedName>
</protein>
<reference evidence="2 3" key="2">
    <citation type="journal article" date="2006" name="Environ. Microbiol.">
        <title>Sequence analysis of three plasmids harboured in Rhodococcus erythropolis strain PR4.</title>
        <authorList>
            <person name="Sekine M."/>
            <person name="Tanikawa S."/>
            <person name="Omata S."/>
            <person name="Saito M."/>
            <person name="Fujisawa T."/>
            <person name="Tsukatani N."/>
            <person name="Tajima T."/>
            <person name="Sekigawa T."/>
            <person name="Kosugi H."/>
            <person name="Matsuo Y."/>
            <person name="Nishiko R."/>
            <person name="Imamura K."/>
            <person name="Ito M."/>
            <person name="Narita H."/>
            <person name="Tago S."/>
            <person name="Fujita N."/>
            <person name="Harayama S."/>
        </authorList>
    </citation>
    <scope>NUCLEOTIDE SEQUENCE [LARGE SCALE GENOMIC DNA]</scope>
    <source>
        <strain evidence="3">PR4 / NBRC 100887</strain>
    </source>
</reference>
<evidence type="ECO:0000313" key="3">
    <source>
        <dbReference type="Proteomes" id="UP000002204"/>
    </source>
</evidence>
<accession>C1A2D9</accession>
<evidence type="ECO:0000256" key="1">
    <source>
        <dbReference type="SAM" id="MobiDB-lite"/>
    </source>
</evidence>
<dbReference type="Proteomes" id="UP000002204">
    <property type="component" value="Chromosome"/>
</dbReference>
<sequence length="67" mass="7389">MFPGTRQVRASAYTLRSPAGEGRRNADWSGTTLSTHYSQLQLLDPEGRRGSSLRVRRACPDQSLLVG</sequence>
<dbReference type="EMBL" id="AP008957">
    <property type="protein sequence ID" value="BAH34774.1"/>
    <property type="molecule type" value="Genomic_DNA"/>
</dbReference>
<evidence type="ECO:0000313" key="2">
    <source>
        <dbReference type="EMBL" id="BAH34774.1"/>
    </source>
</evidence>
<reference evidence="3" key="1">
    <citation type="submission" date="2005-03" db="EMBL/GenBank/DDBJ databases">
        <title>Comparison of the complete genome sequences of Rhodococcus erythropolis PR4 and Rhodococcus opacus B4.</title>
        <authorList>
            <person name="Takarada H."/>
            <person name="Sekine M."/>
            <person name="Hosoyama A."/>
            <person name="Yamada R."/>
            <person name="Fujisawa T."/>
            <person name="Omata S."/>
            <person name="Shimizu A."/>
            <person name="Tsukatani N."/>
            <person name="Tanikawa S."/>
            <person name="Fujita N."/>
            <person name="Harayama S."/>
        </authorList>
    </citation>
    <scope>NUCLEOTIDE SEQUENCE [LARGE SCALE GENOMIC DNA]</scope>
    <source>
        <strain evidence="3">PR4 / NBRC 100887</strain>
    </source>
</reference>
<name>C1A2D9_RHOE4</name>
<dbReference type="AlphaFoldDB" id="C1A2D9"/>
<organism evidence="2 3">
    <name type="scientific">Rhodococcus erythropolis (strain PR4 / NBRC 100887)</name>
    <dbReference type="NCBI Taxonomy" id="234621"/>
    <lineage>
        <taxon>Bacteria</taxon>
        <taxon>Bacillati</taxon>
        <taxon>Actinomycetota</taxon>
        <taxon>Actinomycetes</taxon>
        <taxon>Mycobacteriales</taxon>
        <taxon>Nocardiaceae</taxon>
        <taxon>Rhodococcus</taxon>
        <taxon>Rhodococcus erythropolis group</taxon>
    </lineage>
</organism>